<evidence type="ECO:0000313" key="3">
    <source>
        <dbReference type="Proteomes" id="UP000278733"/>
    </source>
</evidence>
<dbReference type="Proteomes" id="UP000278733">
    <property type="component" value="Chromosome"/>
</dbReference>
<dbReference type="GO" id="GO:0016491">
    <property type="term" value="F:oxidoreductase activity"/>
    <property type="evidence" value="ECO:0007669"/>
    <property type="project" value="UniProtKB-KW"/>
</dbReference>
<evidence type="ECO:0000313" key="2">
    <source>
        <dbReference type="EMBL" id="VEH65875.1"/>
    </source>
</evidence>
<proteinExistence type="predicted"/>
<dbReference type="Gene3D" id="1.20.225.30">
    <property type="entry name" value="Dihydrouridine synthase, C-terminal recognition domain"/>
    <property type="match status" value="1"/>
</dbReference>
<dbReference type="EC" id="1.-.-.-" evidence="2"/>
<gene>
    <name evidence="2" type="primary">dusC_2</name>
    <name evidence="2" type="ORF">NCTC8284_01030</name>
</gene>
<dbReference type="EMBL" id="LR134405">
    <property type="protein sequence ID" value="VEH65875.1"/>
    <property type="molecule type" value="Genomic_DNA"/>
</dbReference>
<dbReference type="Pfam" id="PF01207">
    <property type="entry name" value="Dus"/>
    <property type="match status" value="1"/>
</dbReference>
<keyword evidence="2" id="KW-0560">Oxidoreductase</keyword>
<sequence>MVGRGALNIPNLSRVLKSNVPKMPWSEIQMILQKYAEMENSHDSGFYHVARIKQWLRYLNKEYDEANIVFEKIKTCQTAEDLRQRLNQDM</sequence>
<dbReference type="SUPFAM" id="SSF51395">
    <property type="entry name" value="FMN-linked oxidoreductases"/>
    <property type="match status" value="1"/>
</dbReference>
<dbReference type="KEGG" id="rpne:NCTC8284_01030"/>
<dbReference type="InterPro" id="IPR035587">
    <property type="entry name" value="DUS-like_FMN-bd"/>
</dbReference>
<feature type="domain" description="DUS-like FMN-binding" evidence="1">
    <location>
        <begin position="1"/>
        <end position="82"/>
    </location>
</feature>
<accession>A0A448ML59</accession>
<organism evidence="2 3">
    <name type="scientific">Rodentibacter pneumotropicus</name>
    <dbReference type="NCBI Taxonomy" id="758"/>
    <lineage>
        <taxon>Bacteria</taxon>
        <taxon>Pseudomonadati</taxon>
        <taxon>Pseudomonadota</taxon>
        <taxon>Gammaproteobacteria</taxon>
        <taxon>Pasteurellales</taxon>
        <taxon>Pasteurellaceae</taxon>
        <taxon>Rodentibacter</taxon>
    </lineage>
</organism>
<reference evidence="2 3" key="1">
    <citation type="submission" date="2018-12" db="EMBL/GenBank/DDBJ databases">
        <authorList>
            <consortium name="Pathogen Informatics"/>
        </authorList>
    </citation>
    <scope>NUCLEOTIDE SEQUENCE [LARGE SCALE GENOMIC DNA]</scope>
    <source>
        <strain evidence="2 3">NCTC8284</strain>
    </source>
</reference>
<dbReference type="InterPro" id="IPR042270">
    <property type="entry name" value="DusC_C"/>
</dbReference>
<name>A0A448ML59_9PAST</name>
<dbReference type="AlphaFoldDB" id="A0A448ML59"/>
<protein>
    <submittedName>
        <fullName evidence="2">tRNA-dihydrouridine synthase C</fullName>
        <ecNumber evidence="2">1.-.-.-</ecNumber>
    </submittedName>
</protein>
<evidence type="ECO:0000259" key="1">
    <source>
        <dbReference type="Pfam" id="PF01207"/>
    </source>
</evidence>